<dbReference type="GO" id="GO:0055085">
    <property type="term" value="P:transmembrane transport"/>
    <property type="evidence" value="ECO:0007669"/>
    <property type="project" value="InterPro"/>
</dbReference>
<proteinExistence type="predicted"/>
<comment type="subcellular location">
    <subcellularLocation>
        <location evidence="1">Membrane</location>
        <topology evidence="1">Multi-pass membrane protein</topology>
    </subcellularLocation>
</comment>
<dbReference type="PANTHER" id="PTHR11814">
    <property type="entry name" value="SULFATE TRANSPORTER"/>
    <property type="match status" value="1"/>
</dbReference>
<evidence type="ECO:0000256" key="3">
    <source>
        <dbReference type="ARBA" id="ARBA00022989"/>
    </source>
</evidence>
<dbReference type="GO" id="GO:0016020">
    <property type="term" value="C:membrane"/>
    <property type="evidence" value="ECO:0007669"/>
    <property type="project" value="UniProtKB-SubCell"/>
</dbReference>
<dbReference type="VEuPathDB" id="CryptoDB:Cvel_10985"/>
<feature type="transmembrane region" description="Helical" evidence="6">
    <location>
        <begin position="190"/>
        <end position="213"/>
    </location>
</feature>
<name>A0A0G4I4V5_9ALVE</name>
<evidence type="ECO:0000256" key="4">
    <source>
        <dbReference type="ARBA" id="ARBA00023136"/>
    </source>
</evidence>
<feature type="compositionally biased region" description="Low complexity" evidence="5">
    <location>
        <begin position="949"/>
        <end position="965"/>
    </location>
</feature>
<dbReference type="InterPro" id="IPR002645">
    <property type="entry name" value="STAS_dom"/>
</dbReference>
<sequence>MVAEGEGSIQQQRSVSVAASFLEGSRLGDRDESGEAVTVDPSLENHTGEGGIVCVCHLRPGTRKIPVTPTEAEHEGIGACLSRYFWWFVIEIPGNLKAGITTGLVQIPSVMALGISSGTNPVPGLLSAFWGGLGRDSLGSSKMAIMGPSGSFVGPLAQIAGKLGPSILPWIALFSGCVMSLLWVTGIVDFLLYTPSASIHGFALGVALTLFFYETDYALGLSEDRLQHQSNDTIMKFIESIIAAFSGKARVFDFCLFTLCFVATLLMAIKLPSFPGPMVTAAFGILIGWLSHDHNVFPESWGKLYTLKDKFKGEHAIKMEIFTLPVWDPEWNNADTVTMIASVSLTVALIAVLEGLISAKVVTFLSGTGHSRKRELLGLAAGNLLSGVAGGVPSTAKLSITSLNLRSGARSQASSLVCGGFSIGVAYLTLPVFSYLPFAVVGALVMTVAAKMVNYQILGRFRREEPLSLWIALVTAFLMVVANSLIGLIVGALLALLLHVMKSSGGFVEIQLNAGQTMLALVDTEELDRPKPRKLHRAIGTVMNFPSAWRHCQRPDAPPEQGMHGGTQGDREGEGGDVETGAGRETGERTSIGSTSGFTNTQANKSPWESEAAGHRDLGSPLLGSPPGNGRTVTLPEDPSAVGEAERAQPPLGPVINLPLVVQVDGGPRDPRFAPTAAFLRGTFAGSDEDRQSVEGDNVGQTLGATGRRISRGGVSLPPQEVELADANCIVYRFTADLTYLCANAHLHRTERLLLGCPPGTLKAVILVLRTVSLIDLDGADCLRDMCTSFESQGAQVWLAGVLNSTALNVLRRQSWFLKMEETGRVKDSWVEALVTVFPDPPFFGSFGSVHGMHSPSARPTGLFPFPSVDGYAQRRGGGLNGGMRGGDGPEGEGESPDSVAATFQLVEENGERGDQSASHRAAQENHDNSRPAGQGRGFSGLLDQRPPGVGEEAATGTGLTTNANGAGGGTGRRETSGQTGPGLPSVSSQGNLQDRKFVVRPRGHSKSRGPGL</sequence>
<feature type="transmembrane region" description="Helical" evidence="6">
    <location>
        <begin position="339"/>
        <end position="365"/>
    </location>
</feature>
<organism evidence="8">
    <name type="scientific">Chromera velia CCMP2878</name>
    <dbReference type="NCBI Taxonomy" id="1169474"/>
    <lineage>
        <taxon>Eukaryota</taxon>
        <taxon>Sar</taxon>
        <taxon>Alveolata</taxon>
        <taxon>Colpodellida</taxon>
        <taxon>Chromeraceae</taxon>
        <taxon>Chromera</taxon>
    </lineage>
</organism>
<dbReference type="CDD" id="cd07042">
    <property type="entry name" value="STAS_SulP_like_sulfate_transporter"/>
    <property type="match status" value="1"/>
</dbReference>
<dbReference type="PROSITE" id="PS50801">
    <property type="entry name" value="STAS"/>
    <property type="match status" value="1"/>
</dbReference>
<keyword evidence="2 6" id="KW-0812">Transmembrane</keyword>
<feature type="domain" description="STAS" evidence="7">
    <location>
        <begin position="730"/>
        <end position="837"/>
    </location>
</feature>
<feature type="compositionally biased region" description="Polar residues" evidence="5">
    <location>
        <begin position="589"/>
        <end position="607"/>
    </location>
</feature>
<keyword evidence="4 6" id="KW-0472">Membrane</keyword>
<evidence type="ECO:0000259" key="7">
    <source>
        <dbReference type="PROSITE" id="PS50801"/>
    </source>
</evidence>
<evidence type="ECO:0000256" key="5">
    <source>
        <dbReference type="SAM" id="MobiDB-lite"/>
    </source>
</evidence>
<dbReference type="Pfam" id="PF00916">
    <property type="entry name" value="Sulfate_transp"/>
    <property type="match status" value="1"/>
</dbReference>
<accession>A0A0G4I4V5</accession>
<evidence type="ECO:0000256" key="2">
    <source>
        <dbReference type="ARBA" id="ARBA00022692"/>
    </source>
</evidence>
<dbReference type="AlphaFoldDB" id="A0A0G4I4V5"/>
<evidence type="ECO:0000313" key="8">
    <source>
        <dbReference type="EMBL" id="CEM51968.1"/>
    </source>
</evidence>
<feature type="region of interest" description="Disordered" evidence="5">
    <location>
        <begin position="867"/>
        <end position="1013"/>
    </location>
</feature>
<reference evidence="8" key="1">
    <citation type="submission" date="2014-11" db="EMBL/GenBank/DDBJ databases">
        <authorList>
            <person name="Otto D Thomas"/>
            <person name="Naeem Raeece"/>
        </authorList>
    </citation>
    <scope>NUCLEOTIDE SEQUENCE</scope>
</reference>
<feature type="compositionally biased region" description="Basic residues" evidence="5">
    <location>
        <begin position="999"/>
        <end position="1013"/>
    </location>
</feature>
<feature type="compositionally biased region" description="Low complexity" evidence="5">
    <location>
        <begin position="619"/>
        <end position="628"/>
    </location>
</feature>
<keyword evidence="3 6" id="KW-1133">Transmembrane helix</keyword>
<dbReference type="Gene3D" id="3.30.750.24">
    <property type="entry name" value="STAS domain"/>
    <property type="match status" value="1"/>
</dbReference>
<dbReference type="InterPro" id="IPR001902">
    <property type="entry name" value="SLC26A/SulP_fam"/>
</dbReference>
<feature type="region of interest" description="Disordered" evidence="5">
    <location>
        <begin position="550"/>
        <end position="638"/>
    </location>
</feature>
<dbReference type="InterPro" id="IPR011547">
    <property type="entry name" value="SLC26A/SulP_dom"/>
</dbReference>
<gene>
    <name evidence="8" type="ORF">Cvel_10985</name>
</gene>
<feature type="compositionally biased region" description="Gly residues" evidence="5">
    <location>
        <begin position="876"/>
        <end position="889"/>
    </location>
</feature>
<evidence type="ECO:0000256" key="6">
    <source>
        <dbReference type="SAM" id="Phobius"/>
    </source>
</evidence>
<dbReference type="InterPro" id="IPR036513">
    <property type="entry name" value="STAS_dom_sf"/>
</dbReference>
<evidence type="ECO:0000256" key="1">
    <source>
        <dbReference type="ARBA" id="ARBA00004141"/>
    </source>
</evidence>
<feature type="transmembrane region" description="Helical" evidence="6">
    <location>
        <begin position="167"/>
        <end position="184"/>
    </location>
</feature>
<feature type="transmembrane region" description="Helical" evidence="6">
    <location>
        <begin position="467"/>
        <end position="498"/>
    </location>
</feature>
<protein>
    <recommendedName>
        <fullName evidence="7">STAS domain-containing protein</fullName>
    </recommendedName>
</protein>
<dbReference type="EMBL" id="CDMZ01005104">
    <property type="protein sequence ID" value="CEM51968.1"/>
    <property type="molecule type" value="Genomic_DNA"/>
</dbReference>
<feature type="transmembrane region" description="Helical" evidence="6">
    <location>
        <begin position="251"/>
        <end position="269"/>
    </location>
</feature>